<dbReference type="AlphaFoldDB" id="A0A645AUC7"/>
<organism evidence="8">
    <name type="scientific">bioreactor metagenome</name>
    <dbReference type="NCBI Taxonomy" id="1076179"/>
    <lineage>
        <taxon>unclassified sequences</taxon>
        <taxon>metagenomes</taxon>
        <taxon>ecological metagenomes</taxon>
    </lineage>
</organism>
<keyword evidence="2" id="KW-0813">Transport</keyword>
<keyword evidence="3" id="KW-1003">Cell membrane</keyword>
<evidence type="ECO:0008006" key="9">
    <source>
        <dbReference type="Google" id="ProtNLM"/>
    </source>
</evidence>
<comment type="caution">
    <text evidence="8">The sequence shown here is derived from an EMBL/GenBank/DDBJ whole genome shotgun (WGS) entry which is preliminary data.</text>
</comment>
<evidence type="ECO:0000256" key="6">
    <source>
        <dbReference type="ARBA" id="ARBA00023136"/>
    </source>
</evidence>
<feature type="transmembrane region" description="Helical" evidence="7">
    <location>
        <begin position="117"/>
        <end position="139"/>
    </location>
</feature>
<evidence type="ECO:0000256" key="3">
    <source>
        <dbReference type="ARBA" id="ARBA00022475"/>
    </source>
</evidence>
<feature type="transmembrane region" description="Helical" evidence="7">
    <location>
        <begin position="171"/>
        <end position="191"/>
    </location>
</feature>
<reference evidence="8" key="1">
    <citation type="submission" date="2019-08" db="EMBL/GenBank/DDBJ databases">
        <authorList>
            <person name="Kucharzyk K."/>
            <person name="Murdoch R.W."/>
            <person name="Higgins S."/>
            <person name="Loffler F."/>
        </authorList>
    </citation>
    <scope>NUCLEOTIDE SEQUENCE</scope>
</reference>
<keyword evidence="5 7" id="KW-1133">Transmembrane helix</keyword>
<comment type="subcellular location">
    <subcellularLocation>
        <location evidence="1">Cell membrane</location>
        <topology evidence="1">Multi-pass membrane protein</topology>
    </subcellularLocation>
</comment>
<evidence type="ECO:0000256" key="2">
    <source>
        <dbReference type="ARBA" id="ARBA00022448"/>
    </source>
</evidence>
<evidence type="ECO:0000256" key="1">
    <source>
        <dbReference type="ARBA" id="ARBA00004651"/>
    </source>
</evidence>
<dbReference type="GO" id="GO:0005886">
    <property type="term" value="C:plasma membrane"/>
    <property type="evidence" value="ECO:0007669"/>
    <property type="project" value="UniProtKB-SubCell"/>
</dbReference>
<feature type="transmembrane region" description="Helical" evidence="7">
    <location>
        <begin position="80"/>
        <end position="105"/>
    </location>
</feature>
<gene>
    <name evidence="8" type="ORF">SDC9_103506</name>
</gene>
<protein>
    <recommendedName>
        <fullName evidence="9">Major facilitator superfamily (MFS) profile domain-containing protein</fullName>
    </recommendedName>
</protein>
<keyword evidence="6 7" id="KW-0472">Membrane</keyword>
<evidence type="ECO:0000313" key="8">
    <source>
        <dbReference type="EMBL" id="MPM56697.1"/>
    </source>
</evidence>
<evidence type="ECO:0000256" key="5">
    <source>
        <dbReference type="ARBA" id="ARBA00022989"/>
    </source>
</evidence>
<dbReference type="PANTHER" id="PTHR43266:SF2">
    <property type="entry name" value="MAJOR FACILITATOR SUPERFAMILY (MFS) PROFILE DOMAIN-CONTAINING PROTEIN"/>
    <property type="match status" value="1"/>
</dbReference>
<evidence type="ECO:0000256" key="7">
    <source>
        <dbReference type="SAM" id="Phobius"/>
    </source>
</evidence>
<proteinExistence type="predicted"/>
<dbReference type="PANTHER" id="PTHR43266">
    <property type="entry name" value="MACROLIDE-EFFLUX PROTEIN"/>
    <property type="match status" value="1"/>
</dbReference>
<accession>A0A645AUC7</accession>
<evidence type="ECO:0000256" key="4">
    <source>
        <dbReference type="ARBA" id="ARBA00022692"/>
    </source>
</evidence>
<dbReference type="InterPro" id="IPR036259">
    <property type="entry name" value="MFS_trans_sf"/>
</dbReference>
<name>A0A645AUC7_9ZZZZ</name>
<feature type="transmembrane region" description="Helical" evidence="7">
    <location>
        <begin position="26"/>
        <end position="49"/>
    </location>
</feature>
<keyword evidence="4 7" id="KW-0812">Transmembrane</keyword>
<dbReference type="Gene3D" id="1.20.1250.20">
    <property type="entry name" value="MFS general substrate transporter like domains"/>
    <property type="match status" value="1"/>
</dbReference>
<dbReference type="EMBL" id="VSSQ01015885">
    <property type="protein sequence ID" value="MPM56697.1"/>
    <property type="molecule type" value="Genomic_DNA"/>
</dbReference>
<dbReference type="SUPFAM" id="SSF103473">
    <property type="entry name" value="MFS general substrate transporter"/>
    <property type="match status" value="1"/>
</dbReference>
<sequence>MGTLLTFFLAFIQSLAVPMILTFSTASIAGVCNTICATGMLASSIFIGMIPIKKSYVKLLTSSLCLSGIFMALFGLRENIILISIAGFLFFATLPFANTSLDVLIRKNIVNELQGRAWGLIGFITQFGYVLAYASVGFLSDSVFTPMLVENGSLSNTVGKIIGTGPGRGTAFLIIIAGFLLCLTALILYSIKSIRKLEDANV</sequence>